<proteinExistence type="predicted"/>
<gene>
    <name evidence="7" type="primary">gltB_1</name>
    <name evidence="7" type="ORF">DSM106044_02722</name>
</gene>
<dbReference type="InterPro" id="IPR009051">
    <property type="entry name" value="Helical_ferredxn"/>
</dbReference>
<dbReference type="InterPro" id="IPR028261">
    <property type="entry name" value="DPD_II"/>
</dbReference>
<dbReference type="GO" id="GO:0016639">
    <property type="term" value="F:oxidoreductase activity, acting on the CH-NH2 group of donors, NAD or NADP as acceptor"/>
    <property type="evidence" value="ECO:0007669"/>
    <property type="project" value="InterPro"/>
</dbReference>
<accession>A0A4U8Q7S8</accession>
<sequence>MGKPTGFLDFKRETSETVRPKVRIKNFNEFHVPLSREKQRLQGARCMACGVPFCQSGMMIGGMASGCPLQNLIPEWNDLVYTGSWEQAYHRLAKTNCFPEFTARVCPALCEAACTCNLNGEPVATKENEWAIIENAFEMGLVVPNPPKVRTGKKVAVVGSGPAGLAAAVQLNKRGHKVTVFERNDRIGGLLRYGIPNMKLDKSIIDRRIAIMEAEGIEFAANTNIGEDIKANALLKDYDRVILACGASNPRDINVPGRDSKGIYFAVDFLKATTKSLLDSNFADQNFVSAKGKKVMVIGGGDTGNDCVGTAIRLGAASVIQLEMMPKAPDTRTADNPWPEWPKICKTDYGQEEAIEVYGHDPRVYQTTVTEFAANKKGEVCQAKIVKLESKKDEKTGRMMMVPVEGTQETVNVDLVFIAAGFLGAQKYVTDAFKVELDGRTNVATQPEQYQTSVKHVFTAGDMHRGQSLVVWAIREGREAARAVDESLMGYTNL</sequence>
<evidence type="ECO:0000256" key="3">
    <source>
        <dbReference type="ARBA" id="ARBA00023164"/>
    </source>
</evidence>
<dbReference type="OrthoDB" id="9803192at2"/>
<evidence type="ECO:0000259" key="5">
    <source>
        <dbReference type="Pfam" id="PF07992"/>
    </source>
</evidence>
<comment type="pathway">
    <text evidence="4">Amino-acid biosynthesis.</text>
</comment>
<dbReference type="Gene3D" id="3.50.50.60">
    <property type="entry name" value="FAD/NAD(P)-binding domain"/>
    <property type="match status" value="3"/>
</dbReference>
<evidence type="ECO:0000313" key="7">
    <source>
        <dbReference type="EMBL" id="TLD00414.1"/>
    </source>
</evidence>
<dbReference type="SUPFAM" id="SSF51971">
    <property type="entry name" value="Nucleotide-binding domain"/>
    <property type="match status" value="2"/>
</dbReference>
<dbReference type="Proteomes" id="UP000306509">
    <property type="component" value="Unassembled WGS sequence"/>
</dbReference>
<dbReference type="RefSeq" id="WP_027293483.1">
    <property type="nucleotide sequence ID" value="NZ_CABMJZ010000006.1"/>
</dbReference>
<dbReference type="GO" id="GO:0006537">
    <property type="term" value="P:glutamate biosynthetic process"/>
    <property type="evidence" value="ECO:0007669"/>
    <property type="project" value="UniProtKB-KW"/>
</dbReference>
<evidence type="ECO:0000256" key="2">
    <source>
        <dbReference type="ARBA" id="ARBA00023002"/>
    </source>
</evidence>
<evidence type="ECO:0000259" key="6">
    <source>
        <dbReference type="Pfam" id="PF14691"/>
    </source>
</evidence>
<dbReference type="STRING" id="180332.GCA_000797495_04087"/>
<dbReference type="PRINTS" id="PR00419">
    <property type="entry name" value="ADXRDTASE"/>
</dbReference>
<dbReference type="GO" id="GO:0004355">
    <property type="term" value="F:glutamate synthase (NADPH) activity"/>
    <property type="evidence" value="ECO:0007669"/>
    <property type="project" value="UniProtKB-EC"/>
</dbReference>
<dbReference type="GO" id="GO:0051536">
    <property type="term" value="F:iron-sulfur cluster binding"/>
    <property type="evidence" value="ECO:0007669"/>
    <property type="project" value="InterPro"/>
</dbReference>
<organism evidence="7 8">
    <name type="scientific">Robinsoniella peoriensis</name>
    <dbReference type="NCBI Taxonomy" id="180332"/>
    <lineage>
        <taxon>Bacteria</taxon>
        <taxon>Bacillati</taxon>
        <taxon>Bacillota</taxon>
        <taxon>Clostridia</taxon>
        <taxon>Lachnospirales</taxon>
        <taxon>Lachnospiraceae</taxon>
        <taxon>Robinsoniella</taxon>
    </lineage>
</organism>
<keyword evidence="2 7" id="KW-0560">Oxidoreductase</keyword>
<dbReference type="PANTHER" id="PTHR43100">
    <property type="entry name" value="GLUTAMATE SYNTHASE [NADPH] SMALL CHAIN"/>
    <property type="match status" value="1"/>
</dbReference>
<evidence type="ECO:0000256" key="4">
    <source>
        <dbReference type="ARBA" id="ARBA00029440"/>
    </source>
</evidence>
<keyword evidence="3" id="KW-0314">Glutamate biosynthesis</keyword>
<dbReference type="InterPro" id="IPR023753">
    <property type="entry name" value="FAD/NAD-binding_dom"/>
</dbReference>
<keyword evidence="8" id="KW-1185">Reference proteome</keyword>
<evidence type="ECO:0000256" key="1">
    <source>
        <dbReference type="ARBA" id="ARBA00022605"/>
    </source>
</evidence>
<protein>
    <submittedName>
        <fullName evidence="7">Glutamate synthase [NADPH] small chain</fullName>
        <ecNumber evidence="7">1.4.1.13</ecNumber>
    </submittedName>
</protein>
<dbReference type="InterPro" id="IPR036188">
    <property type="entry name" value="FAD/NAD-bd_sf"/>
</dbReference>
<dbReference type="EC" id="1.4.1.13" evidence="7"/>
<dbReference type="EMBL" id="QGQD01000055">
    <property type="protein sequence ID" value="TLD00414.1"/>
    <property type="molecule type" value="Genomic_DNA"/>
</dbReference>
<dbReference type="Gene3D" id="1.10.1060.10">
    <property type="entry name" value="Alpha-helical ferredoxin"/>
    <property type="match status" value="1"/>
</dbReference>
<reference evidence="7 8" key="1">
    <citation type="journal article" date="2019" name="Anaerobe">
        <title>Detection of Robinsoniella peoriensis in multiple bone samples of a trauma patient.</title>
        <authorList>
            <person name="Schrottner P."/>
            <person name="Hartwich K."/>
            <person name="Bunk B."/>
            <person name="Schober I."/>
            <person name="Helbig S."/>
            <person name="Rudolph W.W."/>
            <person name="Gunzer F."/>
        </authorList>
    </citation>
    <scope>NUCLEOTIDE SEQUENCE [LARGE SCALE GENOMIC DNA]</scope>
    <source>
        <strain evidence="7 8">DSM 106044</strain>
    </source>
</reference>
<evidence type="ECO:0000313" key="8">
    <source>
        <dbReference type="Proteomes" id="UP000306509"/>
    </source>
</evidence>
<dbReference type="AlphaFoldDB" id="A0A4U8Q7S8"/>
<comment type="caution">
    <text evidence="7">The sequence shown here is derived from an EMBL/GenBank/DDBJ whole genome shotgun (WGS) entry which is preliminary data.</text>
</comment>
<dbReference type="NCBIfam" id="TIGR01317">
    <property type="entry name" value="GOGAT_sm_gam"/>
    <property type="match status" value="1"/>
</dbReference>
<dbReference type="Pfam" id="PF14691">
    <property type="entry name" value="Fer4_20"/>
    <property type="match status" value="1"/>
</dbReference>
<dbReference type="Pfam" id="PF07992">
    <property type="entry name" value="Pyr_redox_2"/>
    <property type="match status" value="1"/>
</dbReference>
<feature type="domain" description="Dihydroprymidine dehydrogenase" evidence="6">
    <location>
        <begin position="23"/>
        <end position="139"/>
    </location>
</feature>
<dbReference type="InterPro" id="IPR006005">
    <property type="entry name" value="Glut_synth_ssu1"/>
</dbReference>
<dbReference type="SUPFAM" id="SSF46548">
    <property type="entry name" value="alpha-helical ferredoxin"/>
    <property type="match status" value="1"/>
</dbReference>
<feature type="domain" description="FAD/NAD(P)-binding" evidence="5">
    <location>
        <begin position="153"/>
        <end position="477"/>
    </location>
</feature>
<name>A0A4U8Q7S8_9FIRM</name>
<dbReference type="InterPro" id="IPR051394">
    <property type="entry name" value="Glutamate_Synthase"/>
</dbReference>
<keyword evidence="1" id="KW-0028">Amino-acid biosynthesis</keyword>